<dbReference type="AlphaFoldDB" id="A0A839NCH3"/>
<dbReference type="Gene3D" id="3.40.630.30">
    <property type="match status" value="1"/>
</dbReference>
<dbReference type="InterPro" id="IPR016181">
    <property type="entry name" value="Acyl_CoA_acyltransferase"/>
</dbReference>
<evidence type="ECO:0000313" key="2">
    <source>
        <dbReference type="Proteomes" id="UP000559182"/>
    </source>
</evidence>
<dbReference type="EMBL" id="JACHVQ010000002">
    <property type="protein sequence ID" value="MBB2893336.1"/>
    <property type="molecule type" value="Genomic_DNA"/>
</dbReference>
<sequence>MVLGPDTVAAVHDIDWAARTGRIEIALGPASDPQQAVDEIVRYTFRDLNLTKIWGWVTPDGPHGYSGLADNGFVCEARVPHGHWMGGGFHDREIWARGGDHDER</sequence>
<dbReference type="Proteomes" id="UP000559182">
    <property type="component" value="Unassembled WGS sequence"/>
</dbReference>
<reference evidence="1 2" key="1">
    <citation type="submission" date="2020-08" db="EMBL/GenBank/DDBJ databases">
        <title>Sequencing the genomes of 1000 actinobacteria strains.</title>
        <authorList>
            <person name="Klenk H.-P."/>
        </authorList>
    </citation>
    <scope>NUCLEOTIDE SEQUENCE [LARGE SCALE GENOMIC DNA]</scope>
    <source>
        <strain evidence="1 2">DSM 105369</strain>
    </source>
</reference>
<protein>
    <submittedName>
        <fullName evidence="1">Uncharacterized protein</fullName>
    </submittedName>
</protein>
<dbReference type="RefSeq" id="WP_183321662.1">
    <property type="nucleotide sequence ID" value="NZ_JACHVQ010000002.1"/>
</dbReference>
<dbReference type="SUPFAM" id="SSF55729">
    <property type="entry name" value="Acyl-CoA N-acyltransferases (Nat)"/>
    <property type="match status" value="1"/>
</dbReference>
<evidence type="ECO:0000313" key="1">
    <source>
        <dbReference type="EMBL" id="MBB2893336.1"/>
    </source>
</evidence>
<name>A0A839NCH3_9MICO</name>
<comment type="caution">
    <text evidence="1">The sequence shown here is derived from an EMBL/GenBank/DDBJ whole genome shotgun (WGS) entry which is preliminary data.</text>
</comment>
<organism evidence="1 2">
    <name type="scientific">Flexivirga oryzae</name>
    <dbReference type="NCBI Taxonomy" id="1794944"/>
    <lineage>
        <taxon>Bacteria</taxon>
        <taxon>Bacillati</taxon>
        <taxon>Actinomycetota</taxon>
        <taxon>Actinomycetes</taxon>
        <taxon>Micrococcales</taxon>
        <taxon>Dermacoccaceae</taxon>
        <taxon>Flexivirga</taxon>
    </lineage>
</organism>
<gene>
    <name evidence="1" type="ORF">FHU39_003354</name>
</gene>
<accession>A0A839NCH3</accession>
<keyword evidence="2" id="KW-1185">Reference proteome</keyword>
<proteinExistence type="predicted"/>